<dbReference type="PROSITE" id="PS50097">
    <property type="entry name" value="BTB"/>
    <property type="match status" value="1"/>
</dbReference>
<keyword evidence="5" id="KW-0539">Nucleus</keyword>
<evidence type="ECO:0000259" key="6">
    <source>
        <dbReference type="PROSITE" id="PS50097"/>
    </source>
</evidence>
<evidence type="ECO:0000313" key="8">
    <source>
        <dbReference type="Proteomes" id="UP001153292"/>
    </source>
</evidence>
<dbReference type="Gene3D" id="2.20.25.240">
    <property type="match status" value="1"/>
</dbReference>
<dbReference type="CDD" id="cd18315">
    <property type="entry name" value="BTB_POZ_BAB-like"/>
    <property type="match status" value="1"/>
</dbReference>
<dbReference type="Pfam" id="PF04500">
    <property type="entry name" value="FLYWCH"/>
    <property type="match status" value="1"/>
</dbReference>
<keyword evidence="8" id="KW-1185">Reference proteome</keyword>
<dbReference type="SUPFAM" id="SSF54695">
    <property type="entry name" value="POZ domain"/>
    <property type="match status" value="1"/>
</dbReference>
<dbReference type="Pfam" id="PF00651">
    <property type="entry name" value="BTB"/>
    <property type="match status" value="1"/>
</dbReference>
<reference evidence="7" key="1">
    <citation type="submission" date="2021-12" db="EMBL/GenBank/DDBJ databases">
        <authorList>
            <person name="King R."/>
        </authorList>
    </citation>
    <scope>NUCLEOTIDE SEQUENCE</scope>
</reference>
<name>A0ABN8L892_CHISP</name>
<evidence type="ECO:0000256" key="4">
    <source>
        <dbReference type="ARBA" id="ARBA00022833"/>
    </source>
</evidence>
<feature type="domain" description="BTB" evidence="6">
    <location>
        <begin position="37"/>
        <end position="102"/>
    </location>
</feature>
<evidence type="ECO:0000256" key="5">
    <source>
        <dbReference type="ARBA" id="ARBA00023242"/>
    </source>
</evidence>
<evidence type="ECO:0000313" key="7">
    <source>
        <dbReference type="EMBL" id="CAH2991200.1"/>
    </source>
</evidence>
<accession>A0ABN8L892</accession>
<dbReference type="InterPro" id="IPR051095">
    <property type="entry name" value="Dros_DevTransReg"/>
</dbReference>
<proteinExistence type="predicted"/>
<dbReference type="EMBL" id="OU963900">
    <property type="protein sequence ID" value="CAH2991200.1"/>
    <property type="molecule type" value="Genomic_DNA"/>
</dbReference>
<comment type="subcellular location">
    <subcellularLocation>
        <location evidence="1">Nucleus</location>
    </subcellularLocation>
</comment>
<keyword evidence="2" id="KW-0479">Metal-binding</keyword>
<protein>
    <recommendedName>
        <fullName evidence="6">BTB domain-containing protein</fullName>
    </recommendedName>
</protein>
<dbReference type="InterPro" id="IPR007588">
    <property type="entry name" value="Znf_FLYWCH"/>
</dbReference>
<organism evidence="7 8">
    <name type="scientific">Chilo suppressalis</name>
    <name type="common">Asiatic rice borer moth</name>
    <dbReference type="NCBI Taxonomy" id="168631"/>
    <lineage>
        <taxon>Eukaryota</taxon>
        <taxon>Metazoa</taxon>
        <taxon>Ecdysozoa</taxon>
        <taxon>Arthropoda</taxon>
        <taxon>Hexapoda</taxon>
        <taxon>Insecta</taxon>
        <taxon>Pterygota</taxon>
        <taxon>Neoptera</taxon>
        <taxon>Endopterygota</taxon>
        <taxon>Lepidoptera</taxon>
        <taxon>Glossata</taxon>
        <taxon>Ditrysia</taxon>
        <taxon>Pyraloidea</taxon>
        <taxon>Crambidae</taxon>
        <taxon>Crambinae</taxon>
        <taxon>Chilo</taxon>
    </lineage>
</organism>
<dbReference type="InterPro" id="IPR011333">
    <property type="entry name" value="SKP1/BTB/POZ_sf"/>
</dbReference>
<dbReference type="Gene3D" id="3.30.710.10">
    <property type="entry name" value="Potassium Channel Kv1.1, Chain A"/>
    <property type="match status" value="1"/>
</dbReference>
<evidence type="ECO:0000256" key="3">
    <source>
        <dbReference type="ARBA" id="ARBA00022771"/>
    </source>
</evidence>
<keyword evidence="3" id="KW-0863">Zinc-finger</keyword>
<sequence length="448" mass="51854">MSSNNLKTESIYNIYSESFKLSVNKGFAILQQQQEFVDLTIASGGYLVKAHKSIIALASPYIKSILLSTPCQHPVIFFSNISHRVLSFILEFVYTGEVQVPCDLYESFIQAAKDMHIDGLDKLNAAMDLNRLPLNKTAVTDDFDTISLNILNEPVSNKISRSDETNEVVVNMEHENNFTENLYSSRGTNIIQENYLESSPKRNVITNPDEPICHESLYPACENVYLSNHVDPVGQVNTNLINLTTVGDTQDSNTPVQHTYSPVEESQEQVKTPEKSQPFYTTSIRGSIKMILNRYVYNLHHQSNNGCNRRWRCIDYRRKHCPAYVDTRDEIIISRFPKDESTRNAWLKYMKRQDWQPNTYSVLSVFCFKINKNNDFNSWIKCDYVDYSLFDSNNPDHDINHVHLLIKVVVKFYFDLRCKHQCKETNISQRNLLKKLVLFQNKKIKTMP</sequence>
<gene>
    <name evidence="7" type="ORF">CHILSU_LOCUS10318</name>
</gene>
<evidence type="ECO:0000256" key="1">
    <source>
        <dbReference type="ARBA" id="ARBA00004123"/>
    </source>
</evidence>
<evidence type="ECO:0000256" key="2">
    <source>
        <dbReference type="ARBA" id="ARBA00022723"/>
    </source>
</evidence>
<dbReference type="SMART" id="SM00225">
    <property type="entry name" value="BTB"/>
    <property type="match status" value="1"/>
</dbReference>
<dbReference type="PANTHER" id="PTHR23110">
    <property type="entry name" value="BTB DOMAIN TRANSCRIPTION FACTOR"/>
    <property type="match status" value="1"/>
</dbReference>
<keyword evidence="4" id="KW-0862">Zinc</keyword>
<dbReference type="PANTHER" id="PTHR23110:SF109">
    <property type="entry name" value="FI07618P-RELATED"/>
    <property type="match status" value="1"/>
</dbReference>
<dbReference type="Proteomes" id="UP001153292">
    <property type="component" value="Chromosome 7"/>
</dbReference>
<dbReference type="InterPro" id="IPR000210">
    <property type="entry name" value="BTB/POZ_dom"/>
</dbReference>